<name>A0A1U7HF61_9CYAN</name>
<reference evidence="1 2" key="1">
    <citation type="submission" date="2016-11" db="EMBL/GenBank/DDBJ databases">
        <title>Draft Genome Sequences of Nine Cyanobacterial Strains from Diverse Habitats.</title>
        <authorList>
            <person name="Zhu T."/>
            <person name="Hou S."/>
            <person name="Lu X."/>
            <person name="Hess W.R."/>
        </authorList>
    </citation>
    <scope>NUCLEOTIDE SEQUENCE [LARGE SCALE GENOMIC DNA]</scope>
    <source>
        <strain evidence="1 2">NIES-593</strain>
    </source>
</reference>
<evidence type="ECO:0000313" key="2">
    <source>
        <dbReference type="Proteomes" id="UP000186868"/>
    </source>
</evidence>
<gene>
    <name evidence="1" type="ORF">NIES593_13375</name>
</gene>
<accession>A0A1U7HF61</accession>
<evidence type="ECO:0000313" key="1">
    <source>
        <dbReference type="EMBL" id="OKH22185.1"/>
    </source>
</evidence>
<dbReference type="OrthoDB" id="515032at2"/>
<sequence length="137" mass="16270">MKLSYRGIDYEKELPILEMNEGEIGGKYRGRNWNYRYPRHIPQLQPKWDRQYRGIAYSTRPIPREGEIFVPQWDTTGVYYPLPTQQPQTVVADEISQTHLENMRRSLERRLQVAKANGDEHLIDLLEKESQQLALEK</sequence>
<dbReference type="AlphaFoldDB" id="A0A1U7HF61"/>
<dbReference type="RefSeq" id="WP_073600060.1">
    <property type="nucleotide sequence ID" value="NZ_MRCB01000015.1"/>
</dbReference>
<proteinExistence type="predicted"/>
<dbReference type="Proteomes" id="UP000186868">
    <property type="component" value="Unassembled WGS sequence"/>
</dbReference>
<organism evidence="1 2">
    <name type="scientific">Hydrococcus rivularis NIES-593</name>
    <dbReference type="NCBI Taxonomy" id="1921803"/>
    <lineage>
        <taxon>Bacteria</taxon>
        <taxon>Bacillati</taxon>
        <taxon>Cyanobacteriota</taxon>
        <taxon>Cyanophyceae</taxon>
        <taxon>Pleurocapsales</taxon>
        <taxon>Hydrococcaceae</taxon>
        <taxon>Hydrococcus</taxon>
    </lineage>
</organism>
<dbReference type="Pfam" id="PF14105">
    <property type="entry name" value="DUF4278"/>
    <property type="match status" value="1"/>
</dbReference>
<protein>
    <recommendedName>
        <fullName evidence="3">DUF4278 domain-containing protein</fullName>
    </recommendedName>
</protein>
<dbReference type="EMBL" id="MRCB01000015">
    <property type="protein sequence ID" value="OKH22185.1"/>
    <property type="molecule type" value="Genomic_DNA"/>
</dbReference>
<comment type="caution">
    <text evidence="1">The sequence shown here is derived from an EMBL/GenBank/DDBJ whole genome shotgun (WGS) entry which is preliminary data.</text>
</comment>
<keyword evidence="2" id="KW-1185">Reference proteome</keyword>
<dbReference type="InterPro" id="IPR025458">
    <property type="entry name" value="DUF4278"/>
</dbReference>
<evidence type="ECO:0008006" key="3">
    <source>
        <dbReference type="Google" id="ProtNLM"/>
    </source>
</evidence>